<dbReference type="PANTHER" id="PTHR35075">
    <property type="entry name" value="A-KINASE ANCHOR PROTEIN 14"/>
    <property type="match status" value="1"/>
</dbReference>
<gene>
    <name evidence="2" type="primary">LOC108629627</name>
</gene>
<reference evidence="2" key="1">
    <citation type="submission" date="2025-08" db="UniProtKB">
        <authorList>
            <consortium name="RefSeq"/>
        </authorList>
    </citation>
    <scope>IDENTIFICATION</scope>
    <source>
        <tissue evidence="2">Whole body</tissue>
    </source>
</reference>
<dbReference type="GO" id="GO:0034237">
    <property type="term" value="F:protein kinase A regulatory subunit binding"/>
    <property type="evidence" value="ECO:0007669"/>
    <property type="project" value="TreeGrafter"/>
</dbReference>
<dbReference type="GO" id="GO:0005952">
    <property type="term" value="C:cAMP-dependent protein kinase complex"/>
    <property type="evidence" value="ECO:0007669"/>
    <property type="project" value="TreeGrafter"/>
</dbReference>
<evidence type="ECO:0000313" key="1">
    <source>
        <dbReference type="Proteomes" id="UP000694925"/>
    </source>
</evidence>
<protein>
    <submittedName>
        <fullName evidence="2">A-kinase anchor protein 14-like</fullName>
    </submittedName>
</protein>
<dbReference type="AlphaFoldDB" id="A0AAJ7S8E5"/>
<accession>A0AAJ7S8E5</accession>
<sequence length="223" mass="26344">MILGKQRSIYNIRPEVEEHEYRSYRSSSDFIRKFIELAIINALKIIDNLGELVSDEETGISKRKLGVYGNWWATCDSFNARNGLKSVVREMQSWNAIPVILHILLNDYTSASWEYFYTAFLQALKDWMFHVNFIGLQYKSNVEIYTYQVIWSVPTPAYPEPQVTANVYFYVVASRVYPPLYPVDVTYIFEGHQLAHTLNMIFRPKWLYDIFDMKTMMCKTFDF</sequence>
<dbReference type="KEGG" id="ccal:108629627"/>
<dbReference type="Proteomes" id="UP000694925">
    <property type="component" value="Unplaced"/>
</dbReference>
<keyword evidence="1" id="KW-1185">Reference proteome</keyword>
<dbReference type="InterPro" id="IPR053084">
    <property type="entry name" value="AKAP"/>
</dbReference>
<dbReference type="GeneID" id="108629627"/>
<dbReference type="Pfam" id="PF14469">
    <property type="entry name" value="AKAP28"/>
    <property type="match status" value="1"/>
</dbReference>
<evidence type="ECO:0000313" key="2">
    <source>
        <dbReference type="RefSeq" id="XP_026673256.1"/>
    </source>
</evidence>
<organism evidence="1 2">
    <name type="scientific">Ceratina calcarata</name>
    <dbReference type="NCBI Taxonomy" id="156304"/>
    <lineage>
        <taxon>Eukaryota</taxon>
        <taxon>Metazoa</taxon>
        <taxon>Ecdysozoa</taxon>
        <taxon>Arthropoda</taxon>
        <taxon>Hexapoda</taxon>
        <taxon>Insecta</taxon>
        <taxon>Pterygota</taxon>
        <taxon>Neoptera</taxon>
        <taxon>Endopterygota</taxon>
        <taxon>Hymenoptera</taxon>
        <taxon>Apocrita</taxon>
        <taxon>Aculeata</taxon>
        <taxon>Apoidea</taxon>
        <taxon>Anthophila</taxon>
        <taxon>Apidae</taxon>
        <taxon>Ceratina</taxon>
        <taxon>Zadontomerus</taxon>
    </lineage>
</organism>
<dbReference type="InterPro" id="IPR025663">
    <property type="entry name" value="AKAP_28"/>
</dbReference>
<dbReference type="PANTHER" id="PTHR35075:SF1">
    <property type="entry name" value="A-KINASE ANCHOR PROTEIN 14"/>
    <property type="match status" value="1"/>
</dbReference>
<proteinExistence type="predicted"/>
<dbReference type="RefSeq" id="XP_026673256.1">
    <property type="nucleotide sequence ID" value="XM_026817455.1"/>
</dbReference>
<name>A0AAJ7S8E5_9HYME</name>